<reference evidence="12" key="1">
    <citation type="journal article" date="2019" name="Int. J. Syst. Evol. Microbiol.">
        <title>The Global Catalogue of Microorganisms (GCM) 10K type strain sequencing project: providing services to taxonomists for standard genome sequencing and annotation.</title>
        <authorList>
            <consortium name="The Broad Institute Genomics Platform"/>
            <consortium name="The Broad Institute Genome Sequencing Center for Infectious Disease"/>
            <person name="Wu L."/>
            <person name="Ma J."/>
        </authorList>
    </citation>
    <scope>NUCLEOTIDE SEQUENCE [LARGE SCALE GENOMIC DNA]</scope>
    <source>
        <strain evidence="12">CCUG 62221</strain>
    </source>
</reference>
<dbReference type="SUPFAM" id="SSF109604">
    <property type="entry name" value="HD-domain/PDEase-like"/>
    <property type="match status" value="1"/>
</dbReference>
<keyword evidence="5 9" id="KW-1133">Transmembrane helix</keyword>
<evidence type="ECO:0000259" key="10">
    <source>
        <dbReference type="SMART" id="SM00471"/>
    </source>
</evidence>
<name>A0ABW3WLD1_9FLAO</name>
<feature type="transmembrane region" description="Helical" evidence="9">
    <location>
        <begin position="369"/>
        <end position="392"/>
    </location>
</feature>
<evidence type="ECO:0000256" key="3">
    <source>
        <dbReference type="ARBA" id="ARBA00022692"/>
    </source>
</evidence>
<proteinExistence type="predicted"/>
<evidence type="ECO:0000256" key="8">
    <source>
        <dbReference type="SAM" id="MobiDB-lite"/>
    </source>
</evidence>
<dbReference type="Pfam" id="PF01966">
    <property type="entry name" value="HD"/>
    <property type="match status" value="1"/>
</dbReference>
<comment type="subcellular location">
    <subcellularLocation>
        <location evidence="1">Cell membrane</location>
    </subcellularLocation>
</comment>
<dbReference type="Proteomes" id="UP001597241">
    <property type="component" value="Unassembled WGS sequence"/>
</dbReference>
<dbReference type="InterPro" id="IPR043760">
    <property type="entry name" value="PycTM_dom"/>
</dbReference>
<evidence type="ECO:0000256" key="7">
    <source>
        <dbReference type="ARBA" id="ARBA00023136"/>
    </source>
</evidence>
<feature type="transmembrane region" description="Helical" evidence="9">
    <location>
        <begin position="275"/>
        <end position="295"/>
    </location>
</feature>
<keyword evidence="7 9" id="KW-0472">Membrane</keyword>
<evidence type="ECO:0000256" key="5">
    <source>
        <dbReference type="ARBA" id="ARBA00022989"/>
    </source>
</evidence>
<keyword evidence="12" id="KW-1185">Reference proteome</keyword>
<keyword evidence="3 9" id="KW-0812">Transmembrane</keyword>
<evidence type="ECO:0000256" key="2">
    <source>
        <dbReference type="ARBA" id="ARBA00022475"/>
    </source>
</evidence>
<evidence type="ECO:0000256" key="9">
    <source>
        <dbReference type="SAM" id="Phobius"/>
    </source>
</evidence>
<feature type="domain" description="HD/PDEase" evidence="10">
    <location>
        <begin position="26"/>
        <end position="140"/>
    </location>
</feature>
<dbReference type="SMART" id="SM00471">
    <property type="entry name" value="HDc"/>
    <property type="match status" value="1"/>
</dbReference>
<protein>
    <submittedName>
        <fullName evidence="11">Pycsar system effector family protein</fullName>
    </submittedName>
</protein>
<evidence type="ECO:0000256" key="6">
    <source>
        <dbReference type="ARBA" id="ARBA00023118"/>
    </source>
</evidence>
<organism evidence="11 12">
    <name type="scientific">Lutibacter holmesii</name>
    <dbReference type="NCBI Taxonomy" id="1137985"/>
    <lineage>
        <taxon>Bacteria</taxon>
        <taxon>Pseudomonadati</taxon>
        <taxon>Bacteroidota</taxon>
        <taxon>Flavobacteriia</taxon>
        <taxon>Flavobacteriales</taxon>
        <taxon>Flavobacteriaceae</taxon>
        <taxon>Lutibacter</taxon>
    </lineage>
</organism>
<dbReference type="Gene3D" id="1.10.3210.10">
    <property type="entry name" value="Hypothetical protein af1432"/>
    <property type="match status" value="1"/>
</dbReference>
<evidence type="ECO:0000256" key="1">
    <source>
        <dbReference type="ARBA" id="ARBA00004236"/>
    </source>
</evidence>
<accession>A0ABW3WLD1</accession>
<evidence type="ECO:0000313" key="12">
    <source>
        <dbReference type="Proteomes" id="UP001597241"/>
    </source>
</evidence>
<keyword evidence="6" id="KW-0051">Antiviral defense</keyword>
<feature type="transmembrane region" description="Helical" evidence="9">
    <location>
        <begin position="246"/>
        <end position="263"/>
    </location>
</feature>
<dbReference type="InterPro" id="IPR006674">
    <property type="entry name" value="HD_domain"/>
</dbReference>
<dbReference type="RefSeq" id="WP_386807200.1">
    <property type="nucleotide sequence ID" value="NZ_JBHTMV010000002.1"/>
</dbReference>
<sequence length="399" mass="46370">MVDNDFFKEVRDYVFNLFKNKLPNEVVYHNFDHTVEVVNAAFEIGSAENISNEEMKPLLIAAWFHDTGNINGYLNHEEESKKIVLDFLKDKNLKNEEVSLVLELIDATKMPQKPQNILEEIICDSDLVHLGKKDFKEKSELLKLEWELLGHKNISDFDWCCENESFLNKHSFFTNYAYENFNKQKIKNILKLKKEADKMTDKSKPKTKKKPAKKEPNPEKGIETMFRVTLRNHINLSAIADTKSNILLSVSAIMMSIVLTTLVPKLDKPDNYYLIYPTAIFLFITVLTIIFSILATRPKVTSGNFTKEDVANRKVNLLFFGNFYKMTLEEFQDGMFDVMGDYKYLYKSLMKDLYFLGIVLQRKYKLLRIAYTVFMIGIVISVIAFVISFRLMRAETGVL</sequence>
<evidence type="ECO:0000256" key="4">
    <source>
        <dbReference type="ARBA" id="ARBA00022741"/>
    </source>
</evidence>
<dbReference type="CDD" id="cd00077">
    <property type="entry name" value="HDc"/>
    <property type="match status" value="1"/>
</dbReference>
<dbReference type="EMBL" id="JBHTMV010000002">
    <property type="protein sequence ID" value="MFD1292543.1"/>
    <property type="molecule type" value="Genomic_DNA"/>
</dbReference>
<dbReference type="Pfam" id="PF18967">
    <property type="entry name" value="PycTM"/>
    <property type="match status" value="1"/>
</dbReference>
<evidence type="ECO:0000313" key="11">
    <source>
        <dbReference type="EMBL" id="MFD1292543.1"/>
    </source>
</evidence>
<keyword evidence="2" id="KW-1003">Cell membrane</keyword>
<comment type="caution">
    <text evidence="11">The sequence shown here is derived from an EMBL/GenBank/DDBJ whole genome shotgun (WGS) entry which is preliminary data.</text>
</comment>
<keyword evidence="4" id="KW-0547">Nucleotide-binding</keyword>
<gene>
    <name evidence="11" type="ORF">ACFQ5N_01735</name>
</gene>
<dbReference type="InterPro" id="IPR003607">
    <property type="entry name" value="HD/PDEase_dom"/>
</dbReference>
<feature type="region of interest" description="Disordered" evidence="8">
    <location>
        <begin position="196"/>
        <end position="219"/>
    </location>
</feature>